<evidence type="ECO:0000313" key="4">
    <source>
        <dbReference type="Proteomes" id="UP001165343"/>
    </source>
</evidence>
<evidence type="ECO:0000313" key="3">
    <source>
        <dbReference type="EMBL" id="MCL6678519.1"/>
    </source>
</evidence>
<organism evidence="3 4">
    <name type="scientific">Sphingomonas anseongensis</name>
    <dbReference type="NCBI Taxonomy" id="2908207"/>
    <lineage>
        <taxon>Bacteria</taxon>
        <taxon>Pseudomonadati</taxon>
        <taxon>Pseudomonadota</taxon>
        <taxon>Alphaproteobacteria</taxon>
        <taxon>Sphingomonadales</taxon>
        <taxon>Sphingomonadaceae</taxon>
        <taxon>Sphingomonas</taxon>
    </lineage>
</organism>
<gene>
    <name evidence="3" type="ORF">LZ519_04205</name>
</gene>
<dbReference type="InterPro" id="IPR002656">
    <property type="entry name" value="Acyl_transf_3_dom"/>
</dbReference>
<evidence type="ECO:0000259" key="2">
    <source>
        <dbReference type="Pfam" id="PF01757"/>
    </source>
</evidence>
<keyword evidence="1" id="KW-0812">Transmembrane</keyword>
<dbReference type="EMBL" id="JAMGBC010000001">
    <property type="protein sequence ID" value="MCL6678519.1"/>
    <property type="molecule type" value="Genomic_DNA"/>
</dbReference>
<dbReference type="RefSeq" id="WP_249867467.1">
    <property type="nucleotide sequence ID" value="NZ_JAMGBC010000001.1"/>
</dbReference>
<evidence type="ECO:0000256" key="1">
    <source>
        <dbReference type="SAM" id="Phobius"/>
    </source>
</evidence>
<keyword evidence="4" id="KW-1185">Reference proteome</keyword>
<keyword evidence="3" id="KW-0808">Transferase</keyword>
<keyword evidence="1" id="KW-1133">Transmembrane helix</keyword>
<dbReference type="InterPro" id="IPR050879">
    <property type="entry name" value="Acyltransferase_3"/>
</dbReference>
<feature type="transmembrane region" description="Helical" evidence="1">
    <location>
        <begin position="242"/>
        <end position="260"/>
    </location>
</feature>
<protein>
    <submittedName>
        <fullName evidence="3">Acyltransferase</fullName>
    </submittedName>
</protein>
<feature type="transmembrane region" description="Helical" evidence="1">
    <location>
        <begin position="107"/>
        <end position="123"/>
    </location>
</feature>
<sequence length="320" mass="34621">MKKLCSIQVLRAVAALAVVYCHAFATGRGSAGVDLFFVISGFIIARVSKDRPAAAFAKARFWRIYPIYLWAAAAPLLWEIAFGSGLTPRVGATLTLWPIWGGHYQQPLLPVAWSLYFEVLFYVAMTVWLFSRRAALVAAAAVLVAALDRPGPATAFLLSPIILEFAAGFALARLRSFRLPGLALVIGLVLLFGSTRSFDNATMLDPAVASLRALDFGLPAVMIVYGALGLEWLFAARWANPLVGIGDASYSIYLMHLFPINALTGSSAEMPIVRFLAAVAIGLAVHRLLERPLGDWVARRRRSRQPETVGLEAPGLAPQG</sequence>
<proteinExistence type="predicted"/>
<feature type="domain" description="Acyltransferase 3" evidence="2">
    <location>
        <begin position="7"/>
        <end position="285"/>
    </location>
</feature>
<accession>A0ABT0RE56</accession>
<reference evidence="3" key="1">
    <citation type="submission" date="2022-05" db="EMBL/GenBank/DDBJ databases">
        <authorList>
            <person name="Jo J.-H."/>
            <person name="Im W.-T."/>
        </authorList>
    </citation>
    <scope>NUCLEOTIDE SEQUENCE</scope>
    <source>
        <strain evidence="3">RG327</strain>
    </source>
</reference>
<keyword evidence="1" id="KW-0472">Membrane</keyword>
<feature type="transmembrane region" description="Helical" evidence="1">
    <location>
        <begin position="216"/>
        <end position="235"/>
    </location>
</feature>
<feature type="transmembrane region" description="Helical" evidence="1">
    <location>
        <begin position="272"/>
        <end position="289"/>
    </location>
</feature>
<keyword evidence="3" id="KW-0012">Acyltransferase</keyword>
<dbReference type="PANTHER" id="PTHR23028">
    <property type="entry name" value="ACETYLTRANSFERASE"/>
    <property type="match status" value="1"/>
</dbReference>
<dbReference type="PANTHER" id="PTHR23028:SF53">
    <property type="entry name" value="ACYL_TRANSF_3 DOMAIN-CONTAINING PROTEIN"/>
    <property type="match status" value="1"/>
</dbReference>
<dbReference type="Pfam" id="PF01757">
    <property type="entry name" value="Acyl_transf_3"/>
    <property type="match status" value="1"/>
</dbReference>
<comment type="caution">
    <text evidence="3">The sequence shown here is derived from an EMBL/GenBank/DDBJ whole genome shotgun (WGS) entry which is preliminary data.</text>
</comment>
<name>A0ABT0RE56_9SPHN</name>
<feature type="transmembrane region" description="Helical" evidence="1">
    <location>
        <begin position="67"/>
        <end position="87"/>
    </location>
</feature>
<feature type="transmembrane region" description="Helical" evidence="1">
    <location>
        <begin position="31"/>
        <end position="47"/>
    </location>
</feature>
<feature type="transmembrane region" description="Helical" evidence="1">
    <location>
        <begin position="179"/>
        <end position="196"/>
    </location>
</feature>
<dbReference type="GO" id="GO:0016746">
    <property type="term" value="F:acyltransferase activity"/>
    <property type="evidence" value="ECO:0007669"/>
    <property type="project" value="UniProtKB-KW"/>
</dbReference>
<dbReference type="Proteomes" id="UP001165343">
    <property type="component" value="Unassembled WGS sequence"/>
</dbReference>